<organism evidence="1 2">
    <name type="scientific">Anaerocolumna xylanovorans DSM 12503</name>
    <dbReference type="NCBI Taxonomy" id="1121345"/>
    <lineage>
        <taxon>Bacteria</taxon>
        <taxon>Bacillati</taxon>
        <taxon>Bacillota</taxon>
        <taxon>Clostridia</taxon>
        <taxon>Lachnospirales</taxon>
        <taxon>Lachnospiraceae</taxon>
        <taxon>Anaerocolumna</taxon>
    </lineage>
</organism>
<evidence type="ECO:0000313" key="2">
    <source>
        <dbReference type="Proteomes" id="UP000184612"/>
    </source>
</evidence>
<keyword evidence="2" id="KW-1185">Reference proteome</keyword>
<dbReference type="EMBL" id="FRFD01000013">
    <property type="protein sequence ID" value="SHO53426.1"/>
    <property type="molecule type" value="Genomic_DNA"/>
</dbReference>
<dbReference type="STRING" id="1121345.SAMN02745217_04115"/>
<reference evidence="1 2" key="1">
    <citation type="submission" date="2016-12" db="EMBL/GenBank/DDBJ databases">
        <authorList>
            <person name="Song W.-J."/>
            <person name="Kurnit D.M."/>
        </authorList>
    </citation>
    <scope>NUCLEOTIDE SEQUENCE [LARGE SCALE GENOMIC DNA]</scope>
    <source>
        <strain evidence="1 2">DSM 12503</strain>
    </source>
</reference>
<sequence>MLRKRKMIMIMKNEYDSFMRKQEIQTYRSSSGFLKYLREKALKIDPWARIMQIDEVPTLVIHRTEAPSVVTVRLVEKETETR</sequence>
<name>A0A1M7YLF3_9FIRM</name>
<dbReference type="RefSeq" id="WP_073590745.1">
    <property type="nucleotide sequence ID" value="NZ_FRFD01000013.1"/>
</dbReference>
<dbReference type="Proteomes" id="UP000184612">
    <property type="component" value="Unassembled WGS sequence"/>
</dbReference>
<proteinExistence type="predicted"/>
<gene>
    <name evidence="1" type="ORF">SAMN02745217_04115</name>
</gene>
<dbReference type="AlphaFoldDB" id="A0A1M7YLF3"/>
<accession>A0A1M7YLF3</accession>
<evidence type="ECO:0000313" key="1">
    <source>
        <dbReference type="EMBL" id="SHO53426.1"/>
    </source>
</evidence>
<protein>
    <submittedName>
        <fullName evidence="1">Uncharacterized protein</fullName>
    </submittedName>
</protein>